<gene>
    <name evidence="1" type="ORF">BpHYR1_041936</name>
</gene>
<sequence>MNTQIFVYLGSYLRVKIILSCANGINMTLIQPKFRLILDFSNKPKMLIGLKNPLWAVTCSTLRRDQKQKIIKEI</sequence>
<comment type="caution">
    <text evidence="1">The sequence shown here is derived from an EMBL/GenBank/DDBJ whole genome shotgun (WGS) entry which is preliminary data.</text>
</comment>
<dbReference type="Proteomes" id="UP000276133">
    <property type="component" value="Unassembled WGS sequence"/>
</dbReference>
<dbReference type="EMBL" id="REGN01005562">
    <property type="protein sequence ID" value="RNA12915.1"/>
    <property type="molecule type" value="Genomic_DNA"/>
</dbReference>
<accession>A0A3M7QPK1</accession>
<protein>
    <submittedName>
        <fullName evidence="1">Uncharacterized protein</fullName>
    </submittedName>
</protein>
<organism evidence="1 2">
    <name type="scientific">Brachionus plicatilis</name>
    <name type="common">Marine rotifer</name>
    <name type="synonym">Brachionus muelleri</name>
    <dbReference type="NCBI Taxonomy" id="10195"/>
    <lineage>
        <taxon>Eukaryota</taxon>
        <taxon>Metazoa</taxon>
        <taxon>Spiralia</taxon>
        <taxon>Gnathifera</taxon>
        <taxon>Rotifera</taxon>
        <taxon>Eurotatoria</taxon>
        <taxon>Monogononta</taxon>
        <taxon>Pseudotrocha</taxon>
        <taxon>Ploima</taxon>
        <taxon>Brachionidae</taxon>
        <taxon>Brachionus</taxon>
    </lineage>
</organism>
<reference evidence="1 2" key="1">
    <citation type="journal article" date="2018" name="Sci. Rep.">
        <title>Genomic signatures of local adaptation to the degree of environmental predictability in rotifers.</title>
        <authorList>
            <person name="Franch-Gras L."/>
            <person name="Hahn C."/>
            <person name="Garcia-Roger E.M."/>
            <person name="Carmona M.J."/>
            <person name="Serra M."/>
            <person name="Gomez A."/>
        </authorList>
    </citation>
    <scope>NUCLEOTIDE SEQUENCE [LARGE SCALE GENOMIC DNA]</scope>
    <source>
        <strain evidence="1">HYR1</strain>
    </source>
</reference>
<evidence type="ECO:0000313" key="2">
    <source>
        <dbReference type="Proteomes" id="UP000276133"/>
    </source>
</evidence>
<evidence type="ECO:0000313" key="1">
    <source>
        <dbReference type="EMBL" id="RNA12915.1"/>
    </source>
</evidence>
<proteinExistence type="predicted"/>
<dbReference type="AlphaFoldDB" id="A0A3M7QPK1"/>
<keyword evidence="2" id="KW-1185">Reference proteome</keyword>
<name>A0A3M7QPK1_BRAPC</name>